<dbReference type="OrthoDB" id="449052at2759"/>
<dbReference type="InterPro" id="IPR046342">
    <property type="entry name" value="CBS_dom_sf"/>
</dbReference>
<evidence type="ECO:0000256" key="10">
    <source>
        <dbReference type="PROSITE-ProRule" id="PRU00703"/>
    </source>
</evidence>
<dbReference type="PIRSF" id="PIRSF018148">
    <property type="entry name" value="UCP018148_CBS_YBR214w"/>
    <property type="match status" value="1"/>
</dbReference>
<evidence type="ECO:0000256" key="1">
    <source>
        <dbReference type="ARBA" id="ARBA00002656"/>
    </source>
</evidence>
<feature type="region of interest" description="Disordered" evidence="11">
    <location>
        <begin position="398"/>
        <end position="498"/>
    </location>
</feature>
<dbReference type="SMART" id="SM00116">
    <property type="entry name" value="CBS"/>
    <property type="match status" value="2"/>
</dbReference>
<dbReference type="Pfam" id="PF00571">
    <property type="entry name" value="CBS"/>
    <property type="match status" value="1"/>
</dbReference>
<dbReference type="PANTHER" id="PTHR13780:SF36">
    <property type="entry name" value="CBS DOMAIN-CONTAINING PROTEIN"/>
    <property type="match status" value="1"/>
</dbReference>
<evidence type="ECO:0000256" key="4">
    <source>
        <dbReference type="ARBA" id="ARBA00014106"/>
    </source>
</evidence>
<sequence length="572" mass="60351">MDQQPAKQPSPASSSASLDKLTHPNLHGTSPGSHPGLPQRSPSSSSLHKSVHSHRSSFAENLRNHHAPPSPRASRHPSFTQAAVQDLMNHPPPSRQPNPKFAGRDWRDVQLGELVSLNTDEVKWTDMDSSVEEATMILVKGKAAGNCVLIKDGPIKSPVSIFDCNDLNAYLLAVVGLAKPEEEMVQLYDSIARRAQDREAIPLRDIQPICRHEQLVSLPPDEFLPGAIEVFGSGIHRLLITSQTGDVVGVLSQLKVLEFFWNEGINFAVIDRLYPAVLRDLHIGSQQIIAINADAPLAEALVLMSTEGLTSIAVVDNGLNVVGNISTADVRLLTSAASLPLLQSTCMHFITVILSERGMEKGRDSVPVFYVNPYQTLAHTVAKLVATRSHRMWVVESASPSPSAPATPLLGPVGATTTTLSGGGPAAAMQSTSGPTTTTVTSGSNNGITTSPSVSATVITAGTGNGNGTTSSSNNNNNNQSSAPPSPVPMSSSVISPSASVPAAAMPGAHLSGRLTGVISLTDILNLFAKSSGLNPTDPGEQRARRRRSSSQSSVRPSLDGGSVRGSLDFRR</sequence>
<keyword evidence="8 10" id="KW-0129">CBS domain</keyword>
<dbReference type="GO" id="GO:0005737">
    <property type="term" value="C:cytoplasm"/>
    <property type="evidence" value="ECO:0007669"/>
    <property type="project" value="UniProtKB-SubCell"/>
</dbReference>
<keyword evidence="14" id="KW-1185">Reference proteome</keyword>
<dbReference type="EMBL" id="KN714730">
    <property type="protein sequence ID" value="KUI59425.1"/>
    <property type="molecule type" value="Genomic_DNA"/>
</dbReference>
<evidence type="ECO:0000256" key="6">
    <source>
        <dbReference type="ARBA" id="ARBA00022490"/>
    </source>
</evidence>
<name>A0A194V632_CYTMA</name>
<dbReference type="Gene3D" id="3.10.580.10">
    <property type="entry name" value="CBS-domain"/>
    <property type="match status" value="2"/>
</dbReference>
<comment type="subcellular location">
    <subcellularLocation>
        <location evidence="2 9">Cytoplasm</location>
    </subcellularLocation>
</comment>
<evidence type="ECO:0000256" key="8">
    <source>
        <dbReference type="ARBA" id="ARBA00023122"/>
    </source>
</evidence>
<dbReference type="InterPro" id="IPR016711">
    <property type="entry name" value="Ssd23"/>
</dbReference>
<dbReference type="GO" id="GO:0042149">
    <property type="term" value="P:cellular response to glucose starvation"/>
    <property type="evidence" value="ECO:0007669"/>
    <property type="project" value="UniProtKB-UniRule"/>
</dbReference>
<comment type="similarity">
    <text evidence="3 9">Belongs to the SDS23 family.</text>
</comment>
<protein>
    <recommendedName>
        <fullName evidence="4">Protein SDS23</fullName>
    </recommendedName>
    <alternativeName>
        <fullName evidence="5">Protein sds23</fullName>
    </alternativeName>
</protein>
<feature type="compositionally biased region" description="Low complexity" evidence="11">
    <location>
        <begin position="468"/>
        <end position="498"/>
    </location>
</feature>
<dbReference type="PROSITE" id="PS51371">
    <property type="entry name" value="CBS"/>
    <property type="match status" value="1"/>
</dbReference>
<keyword evidence="6 9" id="KW-0963">Cytoplasm</keyword>
<comment type="function">
    <text evidence="1 9">Involved in DNA replication and cell separation.</text>
</comment>
<evidence type="ECO:0000313" key="14">
    <source>
        <dbReference type="Proteomes" id="UP000078576"/>
    </source>
</evidence>
<dbReference type="GO" id="GO:0030071">
    <property type="term" value="P:regulation of mitotic metaphase/anaphase transition"/>
    <property type="evidence" value="ECO:0007669"/>
    <property type="project" value="InterPro"/>
</dbReference>
<gene>
    <name evidence="13" type="ORF">VP1G_06673</name>
</gene>
<evidence type="ECO:0000256" key="2">
    <source>
        <dbReference type="ARBA" id="ARBA00004496"/>
    </source>
</evidence>
<dbReference type="InterPro" id="IPR050511">
    <property type="entry name" value="AMPK_gamma/SDS23_families"/>
</dbReference>
<feature type="region of interest" description="Disordered" evidence="11">
    <location>
        <begin position="1"/>
        <end position="78"/>
    </location>
</feature>
<organism evidence="13 14">
    <name type="scientific">Cytospora mali</name>
    <name type="common">Apple Valsa canker fungus</name>
    <name type="synonym">Valsa mali</name>
    <dbReference type="NCBI Taxonomy" id="578113"/>
    <lineage>
        <taxon>Eukaryota</taxon>
        <taxon>Fungi</taxon>
        <taxon>Dikarya</taxon>
        <taxon>Ascomycota</taxon>
        <taxon>Pezizomycotina</taxon>
        <taxon>Sordariomycetes</taxon>
        <taxon>Sordariomycetidae</taxon>
        <taxon>Diaporthales</taxon>
        <taxon>Cytosporaceae</taxon>
        <taxon>Cytospora</taxon>
    </lineage>
</organism>
<dbReference type="PANTHER" id="PTHR13780">
    <property type="entry name" value="AMP-ACTIVATED PROTEIN KINASE, GAMMA REGULATORY SUBUNIT"/>
    <property type="match status" value="1"/>
</dbReference>
<accession>A0A194V632</accession>
<evidence type="ECO:0000256" key="5">
    <source>
        <dbReference type="ARBA" id="ARBA00020584"/>
    </source>
</evidence>
<evidence type="ECO:0000313" key="13">
    <source>
        <dbReference type="EMBL" id="KUI59425.1"/>
    </source>
</evidence>
<dbReference type="STRING" id="694573.A0A194V632"/>
<feature type="domain" description="CBS" evidence="12">
    <location>
        <begin position="284"/>
        <end position="341"/>
    </location>
</feature>
<dbReference type="CDD" id="cd02205">
    <property type="entry name" value="CBS_pair_SF"/>
    <property type="match status" value="2"/>
</dbReference>
<keyword evidence="7" id="KW-0677">Repeat</keyword>
<proteinExistence type="inferred from homology"/>
<dbReference type="Proteomes" id="UP000078576">
    <property type="component" value="Unassembled WGS sequence"/>
</dbReference>
<evidence type="ECO:0000256" key="11">
    <source>
        <dbReference type="SAM" id="MobiDB-lite"/>
    </source>
</evidence>
<dbReference type="InterPro" id="IPR000644">
    <property type="entry name" value="CBS_dom"/>
</dbReference>
<evidence type="ECO:0000256" key="7">
    <source>
        <dbReference type="ARBA" id="ARBA00022737"/>
    </source>
</evidence>
<feature type="compositionally biased region" description="Low complexity" evidence="11">
    <location>
        <begin position="1"/>
        <end position="17"/>
    </location>
</feature>
<dbReference type="AlphaFoldDB" id="A0A194V632"/>
<reference evidence="14" key="1">
    <citation type="submission" date="2014-12" db="EMBL/GenBank/DDBJ databases">
        <title>Genome Sequence of Valsa Canker Pathogens Uncovers a Specific Adaption of Colonization on Woody Bark.</title>
        <authorList>
            <person name="Yin Z."/>
            <person name="Liu H."/>
            <person name="Gao X."/>
            <person name="Li Z."/>
            <person name="Song N."/>
            <person name="Ke X."/>
            <person name="Dai Q."/>
            <person name="Wu Y."/>
            <person name="Sun Y."/>
            <person name="Xu J.-R."/>
            <person name="Kang Z.K."/>
            <person name="Wang L."/>
            <person name="Huang L."/>
        </authorList>
    </citation>
    <scope>NUCLEOTIDE SEQUENCE [LARGE SCALE GENOMIC DNA]</scope>
    <source>
        <strain evidence="14">SXYL134</strain>
    </source>
</reference>
<dbReference type="SUPFAM" id="SSF54631">
    <property type="entry name" value="CBS-domain pair"/>
    <property type="match status" value="2"/>
</dbReference>
<evidence type="ECO:0000256" key="9">
    <source>
        <dbReference type="PIRNR" id="PIRNR018148"/>
    </source>
</evidence>
<evidence type="ECO:0000259" key="12">
    <source>
        <dbReference type="PROSITE" id="PS51371"/>
    </source>
</evidence>
<dbReference type="GO" id="GO:0004865">
    <property type="term" value="F:protein serine/threonine phosphatase inhibitor activity"/>
    <property type="evidence" value="ECO:0007669"/>
    <property type="project" value="TreeGrafter"/>
</dbReference>
<feature type="compositionally biased region" description="Low complexity" evidence="11">
    <location>
        <begin position="431"/>
        <end position="453"/>
    </location>
</feature>
<feature type="region of interest" description="Disordered" evidence="11">
    <location>
        <begin position="530"/>
        <end position="572"/>
    </location>
</feature>
<evidence type="ECO:0000256" key="3">
    <source>
        <dbReference type="ARBA" id="ARBA00006624"/>
    </source>
</evidence>